<evidence type="ECO:0000313" key="3">
    <source>
        <dbReference type="Proteomes" id="UP001239994"/>
    </source>
</evidence>
<feature type="compositionally biased region" description="Polar residues" evidence="1">
    <location>
        <begin position="39"/>
        <end position="48"/>
    </location>
</feature>
<dbReference type="Proteomes" id="UP001239994">
    <property type="component" value="Unassembled WGS sequence"/>
</dbReference>
<keyword evidence="3" id="KW-1185">Reference proteome</keyword>
<comment type="caution">
    <text evidence="2">The sequence shown here is derived from an EMBL/GenBank/DDBJ whole genome shotgun (WGS) entry which is preliminary data.</text>
</comment>
<accession>A0AAD8YWV4</accession>
<organism evidence="2 3">
    <name type="scientific">Electrophorus voltai</name>
    <dbReference type="NCBI Taxonomy" id="2609070"/>
    <lineage>
        <taxon>Eukaryota</taxon>
        <taxon>Metazoa</taxon>
        <taxon>Chordata</taxon>
        <taxon>Craniata</taxon>
        <taxon>Vertebrata</taxon>
        <taxon>Euteleostomi</taxon>
        <taxon>Actinopterygii</taxon>
        <taxon>Neopterygii</taxon>
        <taxon>Teleostei</taxon>
        <taxon>Ostariophysi</taxon>
        <taxon>Gymnotiformes</taxon>
        <taxon>Gymnotoidei</taxon>
        <taxon>Gymnotidae</taxon>
        <taxon>Electrophorus</taxon>
    </lineage>
</organism>
<gene>
    <name evidence="2" type="ORF">P4O66_002585</name>
</gene>
<feature type="compositionally biased region" description="Pro residues" evidence="1">
    <location>
        <begin position="54"/>
        <end position="63"/>
    </location>
</feature>
<dbReference type="EMBL" id="JAROKS010000022">
    <property type="protein sequence ID" value="KAK1788772.1"/>
    <property type="molecule type" value="Genomic_DNA"/>
</dbReference>
<proteinExistence type="predicted"/>
<dbReference type="AlphaFoldDB" id="A0AAD8YWV4"/>
<feature type="region of interest" description="Disordered" evidence="1">
    <location>
        <begin position="34"/>
        <end position="159"/>
    </location>
</feature>
<sequence>MDISLQSECTDVIFRSDSAIHQVENPAVEVEEALHRDSLSQMNTVSADSESEEPPSPKVPPKPLPRRRRPGISRLPNEACREASSSDVDTPPAKARSPRAQAPTPKPRKDKKAPSPEPAPKMAQSAGAPPDAHAEDGAAAATQAGEADSNPAITWRTGWGSCYLPRTV</sequence>
<evidence type="ECO:0000256" key="1">
    <source>
        <dbReference type="SAM" id="MobiDB-lite"/>
    </source>
</evidence>
<name>A0AAD8YWV4_9TELE</name>
<reference evidence="2" key="1">
    <citation type="submission" date="2023-03" db="EMBL/GenBank/DDBJ databases">
        <title>Electrophorus voltai genome.</title>
        <authorList>
            <person name="Bian C."/>
        </authorList>
    </citation>
    <scope>NUCLEOTIDE SEQUENCE</scope>
    <source>
        <strain evidence="2">CB-2022</strain>
        <tissue evidence="2">Muscle</tissue>
    </source>
</reference>
<feature type="compositionally biased region" description="Low complexity" evidence="1">
    <location>
        <begin position="126"/>
        <end position="148"/>
    </location>
</feature>
<protein>
    <submittedName>
        <fullName evidence="2">Uncharacterized protein</fullName>
    </submittedName>
</protein>
<evidence type="ECO:0000313" key="2">
    <source>
        <dbReference type="EMBL" id="KAK1788772.1"/>
    </source>
</evidence>